<dbReference type="GO" id="GO:0046872">
    <property type="term" value="F:metal ion binding"/>
    <property type="evidence" value="ECO:0007669"/>
    <property type="project" value="UniProtKB-KW"/>
</dbReference>
<dbReference type="EMBL" id="JAENIG010000003">
    <property type="protein sequence ID" value="MBK1854384.1"/>
    <property type="molecule type" value="Genomic_DNA"/>
</dbReference>
<keyword evidence="5" id="KW-1133">Transmembrane helix</keyword>
<feature type="domain" description="Cytochrome c" evidence="6">
    <location>
        <begin position="102"/>
        <end position="188"/>
    </location>
</feature>
<dbReference type="InterPro" id="IPR036909">
    <property type="entry name" value="Cyt_c-like_dom_sf"/>
</dbReference>
<dbReference type="PROSITE" id="PS51007">
    <property type="entry name" value="CYTC"/>
    <property type="match status" value="1"/>
</dbReference>
<dbReference type="Proteomes" id="UP000634206">
    <property type="component" value="Unassembled WGS sequence"/>
</dbReference>
<keyword evidence="5" id="KW-0812">Transmembrane</keyword>
<evidence type="ECO:0000313" key="8">
    <source>
        <dbReference type="Proteomes" id="UP000634206"/>
    </source>
</evidence>
<dbReference type="PANTHER" id="PTHR33751:SF1">
    <property type="entry name" value="CBB3-TYPE CYTOCHROME C OXIDASE SUBUNIT FIXP"/>
    <property type="match status" value="1"/>
</dbReference>
<dbReference type="PANTHER" id="PTHR33751">
    <property type="entry name" value="CBB3-TYPE CYTOCHROME C OXIDASE SUBUNIT FIXP"/>
    <property type="match status" value="1"/>
</dbReference>
<sequence>MSTEKLPKKLGKNEIVLREHEFDGIQEFDQKLPNWWLFSFYGAIVFYIGYWFIYYSTDLLPTEVESINARMTVIETAKKKELEAMMDKLDDSVLLTWSQEDSITKEGEDVYKQFCIACHGATLEGGIGRSLVDAEWAHGSQPMDILNIVLDGTPADSQGYNGQKMTPWKDALGPEKCAKVTAYLISQNPHIEK</sequence>
<evidence type="ECO:0000256" key="3">
    <source>
        <dbReference type="ARBA" id="ARBA00023004"/>
    </source>
</evidence>
<evidence type="ECO:0000256" key="1">
    <source>
        <dbReference type="ARBA" id="ARBA00022617"/>
    </source>
</evidence>
<dbReference type="InterPro" id="IPR038414">
    <property type="entry name" value="CcoP_N_sf"/>
</dbReference>
<keyword evidence="3 4" id="KW-0408">Iron</keyword>
<gene>
    <name evidence="7" type="ORF">JIN83_05410</name>
</gene>
<dbReference type="RefSeq" id="WP_309488991.1">
    <property type="nucleotide sequence ID" value="NZ_JAENIG010000003.1"/>
</dbReference>
<comment type="caution">
    <text evidence="7">The sequence shown here is derived from an EMBL/GenBank/DDBJ whole genome shotgun (WGS) entry which is preliminary data.</text>
</comment>
<keyword evidence="8" id="KW-1185">Reference proteome</keyword>
<keyword evidence="2 4" id="KW-0479">Metal-binding</keyword>
<proteinExistence type="predicted"/>
<dbReference type="Pfam" id="PF13442">
    <property type="entry name" value="Cytochrome_CBB3"/>
    <property type="match status" value="1"/>
</dbReference>
<keyword evidence="5" id="KW-0472">Membrane</keyword>
<dbReference type="GO" id="GO:0009055">
    <property type="term" value="F:electron transfer activity"/>
    <property type="evidence" value="ECO:0007669"/>
    <property type="project" value="InterPro"/>
</dbReference>
<name>A0AAE2VDA9_9BACT</name>
<evidence type="ECO:0000313" key="7">
    <source>
        <dbReference type="EMBL" id="MBK1854384.1"/>
    </source>
</evidence>
<dbReference type="InterPro" id="IPR050597">
    <property type="entry name" value="Cytochrome_c_Oxidase_Subunit"/>
</dbReference>
<evidence type="ECO:0000256" key="5">
    <source>
        <dbReference type="SAM" id="Phobius"/>
    </source>
</evidence>
<evidence type="ECO:0000256" key="2">
    <source>
        <dbReference type="ARBA" id="ARBA00022723"/>
    </source>
</evidence>
<keyword evidence="1 4" id="KW-0349">Heme</keyword>
<dbReference type="InterPro" id="IPR032858">
    <property type="entry name" value="CcoP_N"/>
</dbReference>
<dbReference type="AlphaFoldDB" id="A0AAE2VDA9"/>
<accession>A0AAE2VDA9</accession>
<organism evidence="7 8">
    <name type="scientific">Oceaniferula flava</name>
    <dbReference type="NCBI Taxonomy" id="2800421"/>
    <lineage>
        <taxon>Bacteria</taxon>
        <taxon>Pseudomonadati</taxon>
        <taxon>Verrucomicrobiota</taxon>
        <taxon>Verrucomicrobiia</taxon>
        <taxon>Verrucomicrobiales</taxon>
        <taxon>Verrucomicrobiaceae</taxon>
        <taxon>Oceaniferula</taxon>
    </lineage>
</organism>
<dbReference type="Gene3D" id="1.10.760.10">
    <property type="entry name" value="Cytochrome c-like domain"/>
    <property type="match status" value="1"/>
</dbReference>
<evidence type="ECO:0000259" key="6">
    <source>
        <dbReference type="PROSITE" id="PS51007"/>
    </source>
</evidence>
<dbReference type="Gene3D" id="6.10.280.130">
    <property type="match status" value="1"/>
</dbReference>
<evidence type="ECO:0000256" key="4">
    <source>
        <dbReference type="PROSITE-ProRule" id="PRU00433"/>
    </source>
</evidence>
<reference evidence="7" key="1">
    <citation type="submission" date="2021-01" db="EMBL/GenBank/DDBJ databases">
        <title>Modified the classification status of verrucomicrobia.</title>
        <authorList>
            <person name="Feng X."/>
        </authorList>
    </citation>
    <scope>NUCLEOTIDE SEQUENCE</scope>
    <source>
        <strain evidence="7">5K15</strain>
    </source>
</reference>
<dbReference type="GO" id="GO:0020037">
    <property type="term" value="F:heme binding"/>
    <property type="evidence" value="ECO:0007669"/>
    <property type="project" value="InterPro"/>
</dbReference>
<protein>
    <submittedName>
        <fullName evidence="7">C-type cytochrome</fullName>
    </submittedName>
</protein>
<dbReference type="SUPFAM" id="SSF46626">
    <property type="entry name" value="Cytochrome c"/>
    <property type="match status" value="1"/>
</dbReference>
<dbReference type="Pfam" id="PF14715">
    <property type="entry name" value="FixP_N"/>
    <property type="match status" value="1"/>
</dbReference>
<feature type="transmembrane region" description="Helical" evidence="5">
    <location>
        <begin position="35"/>
        <end position="54"/>
    </location>
</feature>
<dbReference type="InterPro" id="IPR009056">
    <property type="entry name" value="Cyt_c-like_dom"/>
</dbReference>